<keyword evidence="2" id="KW-1185">Reference proteome</keyword>
<accession>A0A2K9VSG0</accession>
<dbReference type="GeneID" id="40527084"/>
<dbReference type="InterPro" id="IPR009235">
    <property type="entry name" value="AcMNPV_Orf146"/>
</dbReference>
<evidence type="ECO:0000313" key="2">
    <source>
        <dbReference type="Proteomes" id="UP000297194"/>
    </source>
</evidence>
<reference evidence="1" key="1">
    <citation type="journal article" date="2017" name="Virus Genes">
        <title>The complete genome sequence of a third distinct baculovirus isolated from the true armyworm, Mythimna unipuncta, contains two copies of the lef-7 gene.</title>
        <authorList>
            <person name="Harrison R.L."/>
            <person name="Mowery J.D."/>
            <person name="Rowley D.L."/>
            <person name="Bauchan G.R."/>
            <person name="Theilmann D.A."/>
            <person name="Rohrmann G.F."/>
            <person name="Erlandson M.A."/>
        </authorList>
    </citation>
    <scope>NUCLEOTIDE SEQUENCE [LARGE SCALE GENOMIC DNA]</scope>
    <source>
        <strain evidence="1">#7</strain>
    </source>
</reference>
<dbReference type="RefSeq" id="YP_009666804.1">
    <property type="nucleotide sequence ID" value="NC_043530.1"/>
</dbReference>
<organism evidence="1 2">
    <name type="scientific">Mythimna unipuncta nucleopolyhedrovirus</name>
    <dbReference type="NCBI Taxonomy" id="447897"/>
    <lineage>
        <taxon>Viruses</taxon>
        <taxon>Viruses incertae sedis</taxon>
        <taxon>Naldaviricetes</taxon>
        <taxon>Lefavirales</taxon>
        <taxon>Baculoviridae</taxon>
        <taxon>Alphabaculovirus</taxon>
    </lineage>
</organism>
<dbReference type="Proteomes" id="UP000297194">
    <property type="component" value="Segment"/>
</dbReference>
<protein>
    <recommendedName>
        <fullName evidence="3">EP23</fullName>
    </recommendedName>
</protein>
<evidence type="ECO:0008006" key="3">
    <source>
        <dbReference type="Google" id="ProtNLM"/>
    </source>
</evidence>
<dbReference type="KEGG" id="vg:40527084"/>
<dbReference type="EMBL" id="MF375894">
    <property type="protein sequence ID" value="AUV65409.1"/>
    <property type="molecule type" value="Genomic_DNA"/>
</dbReference>
<sequence length="205" mass="22349">MNVNLYSPSTIIDDNSNLVTFTMLDTINSIKIFVYSVGVVDDASASTLQTRLVSGYERGGSRDINMRVECASTTTTTTTDKHAYLISCIRAPYVLARLIAHKGFTRNVAPVLVRFGDETQVWHVFGVRKGKESASIKRVRGVTVCENGIESYIAKELIVLRGNVPAGFVAALSKNAPHVQDVHVAKCVFTSLLVNNEDVIVDAAK</sequence>
<dbReference type="Pfam" id="PF05959">
    <property type="entry name" value="DUF884"/>
    <property type="match status" value="1"/>
</dbReference>
<name>A0A2K9VSG0_9ABAC</name>
<evidence type="ECO:0000313" key="1">
    <source>
        <dbReference type="EMBL" id="AUV65409.1"/>
    </source>
</evidence>
<proteinExistence type="predicted"/>